<accession>A0ABT1D1L8</accession>
<dbReference type="PIRSF" id="PIRSF017082">
    <property type="entry name" value="YflP"/>
    <property type="match status" value="1"/>
</dbReference>
<dbReference type="Gene3D" id="3.40.190.10">
    <property type="entry name" value="Periplasmic binding protein-like II"/>
    <property type="match status" value="1"/>
</dbReference>
<feature type="chain" id="PRO_5046782815" evidence="2">
    <location>
        <begin position="27"/>
        <end position="334"/>
    </location>
</feature>
<comment type="caution">
    <text evidence="3">The sequence shown here is derived from an EMBL/GenBank/DDBJ whole genome shotgun (WGS) entry which is preliminary data.</text>
</comment>
<organism evidence="3 4">
    <name type="scientific">Siccirubricoccus soli</name>
    <dbReference type="NCBI Taxonomy" id="2899147"/>
    <lineage>
        <taxon>Bacteria</taxon>
        <taxon>Pseudomonadati</taxon>
        <taxon>Pseudomonadota</taxon>
        <taxon>Alphaproteobacteria</taxon>
        <taxon>Acetobacterales</taxon>
        <taxon>Roseomonadaceae</taxon>
        <taxon>Siccirubricoccus</taxon>
    </lineage>
</organism>
<dbReference type="Gene3D" id="3.40.190.150">
    <property type="entry name" value="Bordetella uptake gene, domain 1"/>
    <property type="match status" value="1"/>
</dbReference>
<dbReference type="EMBL" id="JAFIRR010000033">
    <property type="protein sequence ID" value="MCO6415805.1"/>
    <property type="molecule type" value="Genomic_DNA"/>
</dbReference>
<dbReference type="CDD" id="cd07012">
    <property type="entry name" value="PBP2_Bug_TTT"/>
    <property type="match status" value="1"/>
</dbReference>
<evidence type="ECO:0000313" key="3">
    <source>
        <dbReference type="EMBL" id="MCO6415805.1"/>
    </source>
</evidence>
<reference evidence="3 4" key="1">
    <citation type="submission" date="2021-12" db="EMBL/GenBank/DDBJ databases">
        <title>Siccirubricoccus leaddurans sp. nov., a high concentration Zn2+ tolerance bacterium.</title>
        <authorList>
            <person name="Cao Y."/>
        </authorList>
    </citation>
    <scope>NUCLEOTIDE SEQUENCE [LARGE SCALE GENOMIC DNA]</scope>
    <source>
        <strain evidence="3 4">KC 17139</strain>
    </source>
</reference>
<dbReference type="RefSeq" id="WP_252952408.1">
    <property type="nucleotide sequence ID" value="NZ_JAFIRR010000033.1"/>
</dbReference>
<gene>
    <name evidence="3" type="ORF">JYK14_06390</name>
</gene>
<evidence type="ECO:0000256" key="2">
    <source>
        <dbReference type="SAM" id="SignalP"/>
    </source>
</evidence>
<dbReference type="PANTHER" id="PTHR42928">
    <property type="entry name" value="TRICARBOXYLATE-BINDING PROTEIN"/>
    <property type="match status" value="1"/>
</dbReference>
<sequence>MRIARRRVLNASLAAPALLLTHGARAQDAAWPSRPIRFVVPFSPAGTTDITARLAAEMVGRRLGQQVVVENRPGASGNIAAEMVARSAPDGYTMLVNAISTAAINYTLFGERMPVKPEELAAVALLIRVPNVVFVPASSPIRDLAGLIAAAKERPGALNYGSAGSGGSGHLAFELFKLRAGVKIEHVGYRGAGPMLVEAVAGRLDAACDNMPSCIGHIRDGRLRALAVTSAERAHALPDVPTFAEAGVQDAEATGWFGIQAPSRTPRAIIERMGRELDVVTRDAAYRARINELGGNPPNLKADGGTTPEAYEAFIAAEIRRWGEVIRATGITAD</sequence>
<keyword evidence="4" id="KW-1185">Reference proteome</keyword>
<dbReference type="InterPro" id="IPR005064">
    <property type="entry name" value="BUG"/>
</dbReference>
<dbReference type="InterPro" id="IPR042100">
    <property type="entry name" value="Bug_dom1"/>
</dbReference>
<proteinExistence type="inferred from homology"/>
<evidence type="ECO:0000256" key="1">
    <source>
        <dbReference type="ARBA" id="ARBA00006987"/>
    </source>
</evidence>
<dbReference type="Pfam" id="PF03401">
    <property type="entry name" value="TctC"/>
    <property type="match status" value="1"/>
</dbReference>
<protein>
    <submittedName>
        <fullName evidence="3">Tripartite tricarboxylate transporter substrate binding protein</fullName>
    </submittedName>
</protein>
<keyword evidence="2" id="KW-0732">Signal</keyword>
<feature type="signal peptide" evidence="2">
    <location>
        <begin position="1"/>
        <end position="26"/>
    </location>
</feature>
<evidence type="ECO:0000313" key="4">
    <source>
        <dbReference type="Proteomes" id="UP001523392"/>
    </source>
</evidence>
<name>A0ABT1D1L8_9PROT</name>
<dbReference type="PANTHER" id="PTHR42928:SF5">
    <property type="entry name" value="BLR1237 PROTEIN"/>
    <property type="match status" value="1"/>
</dbReference>
<dbReference type="Proteomes" id="UP001523392">
    <property type="component" value="Unassembled WGS sequence"/>
</dbReference>
<dbReference type="SUPFAM" id="SSF53850">
    <property type="entry name" value="Periplasmic binding protein-like II"/>
    <property type="match status" value="1"/>
</dbReference>
<comment type="similarity">
    <text evidence="1">Belongs to the UPF0065 (bug) family.</text>
</comment>